<comment type="caution">
    <text evidence="8">The sequence shown here is derived from an EMBL/GenBank/DDBJ whole genome shotgun (WGS) entry which is preliminary data.</text>
</comment>
<organism evidence="8 9">
    <name type="scientific">Algivirga pacifica</name>
    <dbReference type="NCBI Taxonomy" id="1162670"/>
    <lineage>
        <taxon>Bacteria</taxon>
        <taxon>Pseudomonadati</taxon>
        <taxon>Bacteroidota</taxon>
        <taxon>Cytophagia</taxon>
        <taxon>Cytophagales</taxon>
        <taxon>Flammeovirgaceae</taxon>
        <taxon>Algivirga</taxon>
    </lineage>
</organism>
<evidence type="ECO:0000313" key="9">
    <source>
        <dbReference type="Proteomes" id="UP001500298"/>
    </source>
</evidence>
<evidence type="ECO:0000313" key="8">
    <source>
        <dbReference type="EMBL" id="GAA4844902.1"/>
    </source>
</evidence>
<dbReference type="InterPro" id="IPR016193">
    <property type="entry name" value="Cytidine_deaminase-like"/>
</dbReference>
<proteinExistence type="inferred from homology"/>
<keyword evidence="1 6" id="KW-0819">tRNA processing</keyword>
<comment type="function">
    <text evidence="6">Catalyzes the deamination of adenosine to inosine at the wobble position 34 of tRNA(Arg2).</text>
</comment>
<dbReference type="SUPFAM" id="SSF53927">
    <property type="entry name" value="Cytidine deaminase-like"/>
    <property type="match status" value="1"/>
</dbReference>
<comment type="catalytic activity">
    <reaction evidence="5 6">
        <text>adenosine(34) in tRNA + H2O + H(+) = inosine(34) in tRNA + NH4(+)</text>
        <dbReference type="Rhea" id="RHEA:43168"/>
        <dbReference type="Rhea" id="RHEA-COMP:10373"/>
        <dbReference type="Rhea" id="RHEA-COMP:10374"/>
        <dbReference type="ChEBI" id="CHEBI:15377"/>
        <dbReference type="ChEBI" id="CHEBI:15378"/>
        <dbReference type="ChEBI" id="CHEBI:28938"/>
        <dbReference type="ChEBI" id="CHEBI:74411"/>
        <dbReference type="ChEBI" id="CHEBI:82852"/>
        <dbReference type="EC" id="3.5.4.33"/>
    </reaction>
</comment>
<evidence type="ECO:0000256" key="2">
    <source>
        <dbReference type="ARBA" id="ARBA00022723"/>
    </source>
</evidence>
<dbReference type="EC" id="3.5.4.33" evidence="6"/>
<name>A0ABP9DGI7_9BACT</name>
<keyword evidence="3 6" id="KW-0378">Hydrolase</keyword>
<feature type="domain" description="CMP/dCMP-type deaminase" evidence="7">
    <location>
        <begin position="4"/>
        <end position="114"/>
    </location>
</feature>
<dbReference type="EMBL" id="BAABJX010000052">
    <property type="protein sequence ID" value="GAA4844902.1"/>
    <property type="molecule type" value="Genomic_DNA"/>
</dbReference>
<dbReference type="RefSeq" id="WP_345373632.1">
    <property type="nucleotide sequence ID" value="NZ_BAABJX010000052.1"/>
</dbReference>
<evidence type="ECO:0000256" key="1">
    <source>
        <dbReference type="ARBA" id="ARBA00022694"/>
    </source>
</evidence>
<feature type="binding site" evidence="6">
    <location>
        <position position="85"/>
    </location>
    <ligand>
        <name>Zn(2+)</name>
        <dbReference type="ChEBI" id="CHEBI:29105"/>
        <note>catalytic</note>
    </ligand>
</feature>
<dbReference type="HAMAP" id="MF_00972">
    <property type="entry name" value="tRNA_aden_deaminase"/>
    <property type="match status" value="1"/>
</dbReference>
<comment type="similarity">
    <text evidence="6">Belongs to the cytidine and deoxycytidylate deaminase family.</text>
</comment>
<protein>
    <recommendedName>
        <fullName evidence="6">tRNA-specific adenosine deaminase</fullName>
        <ecNumber evidence="6">3.5.4.33</ecNumber>
    </recommendedName>
</protein>
<dbReference type="Gene3D" id="3.40.140.10">
    <property type="entry name" value="Cytidine Deaminase, domain 2"/>
    <property type="match status" value="1"/>
</dbReference>
<reference evidence="9" key="1">
    <citation type="journal article" date="2019" name="Int. J. Syst. Evol. Microbiol.">
        <title>The Global Catalogue of Microorganisms (GCM) 10K type strain sequencing project: providing services to taxonomists for standard genome sequencing and annotation.</title>
        <authorList>
            <consortium name="The Broad Institute Genomics Platform"/>
            <consortium name="The Broad Institute Genome Sequencing Center for Infectious Disease"/>
            <person name="Wu L."/>
            <person name="Ma J."/>
        </authorList>
    </citation>
    <scope>NUCLEOTIDE SEQUENCE [LARGE SCALE GENOMIC DNA]</scope>
    <source>
        <strain evidence="9">JCM 18326</strain>
    </source>
</reference>
<keyword evidence="9" id="KW-1185">Reference proteome</keyword>
<feature type="binding site" evidence="6">
    <location>
        <position position="55"/>
    </location>
    <ligand>
        <name>Zn(2+)</name>
        <dbReference type="ChEBI" id="CHEBI:29105"/>
        <note>catalytic</note>
    </ligand>
</feature>
<sequence>MKIDMDEYYMRIALAEAEKAAIEGEIPVGALVVSQGKILGKGYNQVERLNDPTAHAEMLAITSATNHLGGKYLSECTLYVTLEPCVMCGGATFWTQMGRIVFGAKDPKRGFMRLTPEVKHPKTEIVSGVLEEECQALILNFFKSLRTS</sequence>
<evidence type="ECO:0000259" key="7">
    <source>
        <dbReference type="PROSITE" id="PS51747"/>
    </source>
</evidence>
<evidence type="ECO:0000256" key="3">
    <source>
        <dbReference type="ARBA" id="ARBA00022801"/>
    </source>
</evidence>
<evidence type="ECO:0000256" key="5">
    <source>
        <dbReference type="ARBA" id="ARBA00048045"/>
    </source>
</evidence>
<evidence type="ECO:0000256" key="6">
    <source>
        <dbReference type="HAMAP-Rule" id="MF_00972"/>
    </source>
</evidence>
<dbReference type="InterPro" id="IPR002125">
    <property type="entry name" value="CMP_dCMP_dom"/>
</dbReference>
<keyword evidence="2 6" id="KW-0479">Metal-binding</keyword>
<dbReference type="Proteomes" id="UP001500298">
    <property type="component" value="Unassembled WGS sequence"/>
</dbReference>
<dbReference type="Pfam" id="PF00383">
    <property type="entry name" value="dCMP_cyt_deam_1"/>
    <property type="match status" value="1"/>
</dbReference>
<dbReference type="PANTHER" id="PTHR11079:SF202">
    <property type="entry name" value="TRNA-SPECIFIC ADENOSINE DEAMINASE"/>
    <property type="match status" value="1"/>
</dbReference>
<dbReference type="CDD" id="cd01285">
    <property type="entry name" value="nucleoside_deaminase"/>
    <property type="match status" value="1"/>
</dbReference>
<comment type="subunit">
    <text evidence="6">Homodimer.</text>
</comment>
<dbReference type="InterPro" id="IPR028883">
    <property type="entry name" value="tRNA_aden_deaminase"/>
</dbReference>
<feature type="active site" description="Proton donor" evidence="6">
    <location>
        <position position="57"/>
    </location>
</feature>
<comment type="cofactor">
    <cofactor evidence="6">
        <name>Zn(2+)</name>
        <dbReference type="ChEBI" id="CHEBI:29105"/>
    </cofactor>
    <text evidence="6">Binds 1 zinc ion per subunit.</text>
</comment>
<keyword evidence="4 6" id="KW-0862">Zinc</keyword>
<dbReference type="PROSITE" id="PS51747">
    <property type="entry name" value="CYT_DCMP_DEAMINASES_2"/>
    <property type="match status" value="1"/>
</dbReference>
<evidence type="ECO:0000256" key="4">
    <source>
        <dbReference type="ARBA" id="ARBA00022833"/>
    </source>
</evidence>
<gene>
    <name evidence="6" type="primary">tadA</name>
    <name evidence="8" type="ORF">GCM10023331_32160</name>
</gene>
<feature type="binding site" evidence="6">
    <location>
        <position position="88"/>
    </location>
    <ligand>
        <name>Zn(2+)</name>
        <dbReference type="ChEBI" id="CHEBI:29105"/>
        <note>catalytic</note>
    </ligand>
</feature>
<accession>A0ABP9DGI7</accession>
<dbReference type="PANTHER" id="PTHR11079">
    <property type="entry name" value="CYTOSINE DEAMINASE FAMILY MEMBER"/>
    <property type="match status" value="1"/>
</dbReference>